<dbReference type="EC" id="3.1.3.-" evidence="2"/>
<protein>
    <submittedName>
        <fullName evidence="2">Phosphohistidine phosphatase</fullName>
        <ecNumber evidence="2">3.1.3.-</ecNumber>
    </submittedName>
</protein>
<organism evidence="2 3">
    <name type="scientific">Aporhodopirellula rubra</name>
    <dbReference type="NCBI Taxonomy" id="980271"/>
    <lineage>
        <taxon>Bacteria</taxon>
        <taxon>Pseudomonadati</taxon>
        <taxon>Planctomycetota</taxon>
        <taxon>Planctomycetia</taxon>
        <taxon>Pirellulales</taxon>
        <taxon>Pirellulaceae</taxon>
        <taxon>Aporhodopirellula</taxon>
    </lineage>
</organism>
<evidence type="ECO:0000256" key="1">
    <source>
        <dbReference type="PIRSR" id="PIRSR613078-2"/>
    </source>
</evidence>
<proteinExistence type="predicted"/>
<accession>A0A7W5H7J0</accession>
<dbReference type="GO" id="GO:0016787">
    <property type="term" value="F:hydrolase activity"/>
    <property type="evidence" value="ECO:0007669"/>
    <property type="project" value="UniProtKB-KW"/>
</dbReference>
<keyword evidence="3" id="KW-1185">Reference proteome</keyword>
<evidence type="ECO:0000313" key="3">
    <source>
        <dbReference type="Proteomes" id="UP000536179"/>
    </source>
</evidence>
<dbReference type="EMBL" id="JACHXU010000026">
    <property type="protein sequence ID" value="MBB3209677.1"/>
    <property type="molecule type" value="Genomic_DNA"/>
</dbReference>
<dbReference type="CDD" id="cd07067">
    <property type="entry name" value="HP_PGM_like"/>
    <property type="match status" value="1"/>
</dbReference>
<comment type="caution">
    <text evidence="2">The sequence shown here is derived from an EMBL/GenBank/DDBJ whole genome shotgun (WGS) entry which is preliminary data.</text>
</comment>
<dbReference type="InterPro" id="IPR013078">
    <property type="entry name" value="His_Pase_superF_clade-1"/>
</dbReference>
<dbReference type="Gene3D" id="3.40.50.1240">
    <property type="entry name" value="Phosphoglycerate mutase-like"/>
    <property type="match status" value="1"/>
</dbReference>
<dbReference type="PANTHER" id="PTHR47623:SF1">
    <property type="entry name" value="OS09G0287300 PROTEIN"/>
    <property type="match status" value="1"/>
</dbReference>
<dbReference type="PANTHER" id="PTHR47623">
    <property type="entry name" value="OS09G0287300 PROTEIN"/>
    <property type="match status" value="1"/>
</dbReference>
<dbReference type="Pfam" id="PF00300">
    <property type="entry name" value="His_Phos_1"/>
    <property type="match status" value="1"/>
</dbReference>
<dbReference type="SMART" id="SM00855">
    <property type="entry name" value="PGAM"/>
    <property type="match status" value="1"/>
</dbReference>
<dbReference type="SUPFAM" id="SSF53254">
    <property type="entry name" value="Phosphoglycerate mutase-like"/>
    <property type="match status" value="1"/>
</dbReference>
<dbReference type="AlphaFoldDB" id="A0A7W5H7J0"/>
<keyword evidence="2" id="KW-0378">Hydrolase</keyword>
<feature type="binding site" evidence="1">
    <location>
        <position position="75"/>
    </location>
    <ligand>
        <name>substrate</name>
    </ligand>
</feature>
<name>A0A7W5H7J0_9BACT</name>
<dbReference type="Proteomes" id="UP000536179">
    <property type="component" value="Unassembled WGS sequence"/>
</dbReference>
<sequence length="196" mass="21528">MPESPDQSSPISGQSEDSLHLVLMRHAKSDWSGEDVADHDRPLNSRGVRDAPAMARWIAETGFVPNYILCSSAKRTQQTAALMESYWKHTNVPTPRLLIEPPLYLASAKTILQTVERVSGIADEDGANFPRTVLILGHNPGISHAASMLAGHPIGLPTAAMVVYRCLTTNWSEALGHENAMMVDQMKPKLLGREHR</sequence>
<dbReference type="InterPro" id="IPR029033">
    <property type="entry name" value="His_PPase_superfam"/>
</dbReference>
<evidence type="ECO:0000313" key="2">
    <source>
        <dbReference type="EMBL" id="MBB3209677.1"/>
    </source>
</evidence>
<reference evidence="2 3" key="1">
    <citation type="submission" date="2020-08" db="EMBL/GenBank/DDBJ databases">
        <title>Genomic Encyclopedia of Type Strains, Phase III (KMG-III): the genomes of soil and plant-associated and newly described type strains.</title>
        <authorList>
            <person name="Whitman W."/>
        </authorList>
    </citation>
    <scope>NUCLEOTIDE SEQUENCE [LARGE SCALE GENOMIC DNA]</scope>
    <source>
        <strain evidence="2 3">CECT 8075</strain>
    </source>
</reference>
<gene>
    <name evidence="2" type="ORF">FHS27_005517</name>
</gene>
<dbReference type="RefSeq" id="WP_246420944.1">
    <property type="nucleotide sequence ID" value="NZ_JACHXU010000026.1"/>
</dbReference>